<proteinExistence type="predicted"/>
<dbReference type="AlphaFoldDB" id="A0A139NB85"/>
<dbReference type="PATRIC" id="fig|1302.21.peg.516"/>
<evidence type="ECO:0000313" key="3">
    <source>
        <dbReference type="Proteomes" id="UP000070096"/>
    </source>
</evidence>
<comment type="caution">
    <text evidence="2">The sequence shown here is derived from an EMBL/GenBank/DDBJ whole genome shotgun (WGS) entry which is preliminary data.</text>
</comment>
<dbReference type="EMBL" id="LQRC01000072">
    <property type="protein sequence ID" value="KXT73336.1"/>
    <property type="molecule type" value="Genomic_DNA"/>
</dbReference>
<keyword evidence="1" id="KW-0812">Transmembrane</keyword>
<keyword evidence="1" id="KW-1133">Transmembrane helix</keyword>
<organism evidence="2 3">
    <name type="scientific">Streptococcus gordonii</name>
    <dbReference type="NCBI Taxonomy" id="1302"/>
    <lineage>
        <taxon>Bacteria</taxon>
        <taxon>Bacillati</taxon>
        <taxon>Bacillota</taxon>
        <taxon>Bacilli</taxon>
        <taxon>Lactobacillales</taxon>
        <taxon>Streptococcaceae</taxon>
        <taxon>Streptococcus</taxon>
    </lineage>
</organism>
<reference evidence="2 3" key="1">
    <citation type="submission" date="2016-01" db="EMBL/GenBank/DDBJ databases">
        <title>Highly variable Streptococcus oralis are common among viridans streptococci isolated from primates.</title>
        <authorList>
            <person name="Denapaite D."/>
            <person name="Rieger M."/>
            <person name="Koendgen S."/>
            <person name="Brueckner R."/>
            <person name="Ochigava I."/>
            <person name="Kappeler P."/>
            <person name="Maetz-Rensing K."/>
            <person name="Leendertz F."/>
            <person name="Hakenbeck R."/>
        </authorList>
    </citation>
    <scope>NUCLEOTIDE SEQUENCE [LARGE SCALE GENOMIC DNA]</scope>
    <source>
        <strain evidence="2 3">DD07</strain>
    </source>
</reference>
<evidence type="ECO:0000313" key="2">
    <source>
        <dbReference type="EMBL" id="KXT73336.1"/>
    </source>
</evidence>
<accession>A0A139NB85</accession>
<keyword evidence="1" id="KW-0472">Membrane</keyword>
<evidence type="ECO:0000256" key="1">
    <source>
        <dbReference type="SAM" id="Phobius"/>
    </source>
</evidence>
<feature type="transmembrane region" description="Helical" evidence="1">
    <location>
        <begin position="52"/>
        <end position="72"/>
    </location>
</feature>
<sequence>MEKENYQFEYYAGSNFYFTNLMFILVMFGFGIVAFISIYMDIDKGIEHGLSHSTLIIIFLAAIFGGIILYLIKNIFKEKESKVPILAGTKDEFVFRIDDEQISIPWKDIQRISYKKRSEYSSEGHRSVKHYICPYTQAGPDYEISIDKLDEDQYDIYDVLNKYHPEILLSGFLD</sequence>
<feature type="transmembrane region" description="Helical" evidence="1">
    <location>
        <begin position="21"/>
        <end position="40"/>
    </location>
</feature>
<dbReference type="Proteomes" id="UP000070096">
    <property type="component" value="Unassembled WGS sequence"/>
</dbReference>
<gene>
    <name evidence="2" type="ORF">SGODD07_00459</name>
</gene>
<name>A0A139NB85_STRGN</name>
<protein>
    <submittedName>
        <fullName evidence="2">Uncharacterized protein</fullName>
    </submittedName>
</protein>